<dbReference type="InterPro" id="IPR006121">
    <property type="entry name" value="HMA_dom"/>
</dbReference>
<evidence type="ECO:0000313" key="8">
    <source>
        <dbReference type="EMBL" id="KAE9463021.1"/>
    </source>
</evidence>
<dbReference type="InterPro" id="IPR036163">
    <property type="entry name" value="HMA_dom_sf"/>
</dbReference>
<dbReference type="AlphaFoldDB" id="A0A6A4M377"/>
<dbReference type="PANTHER" id="PTHR46195:SF12">
    <property type="entry name" value="HEAVY METAL-ASSOCIATED ISOPRENYLATED PLANT PROTEIN 4"/>
    <property type="match status" value="1"/>
</dbReference>
<feature type="domain" description="HMA" evidence="7">
    <location>
        <begin position="9"/>
        <end position="72"/>
    </location>
</feature>
<comment type="similarity">
    <text evidence="5">Belongs to the HIPP family.</text>
</comment>
<evidence type="ECO:0000256" key="3">
    <source>
        <dbReference type="ARBA" id="ARBA00022723"/>
    </source>
</evidence>
<evidence type="ECO:0000259" key="7">
    <source>
        <dbReference type="PROSITE" id="PS50846"/>
    </source>
</evidence>
<evidence type="ECO:0000256" key="5">
    <source>
        <dbReference type="ARBA" id="ARBA00024045"/>
    </source>
</evidence>
<evidence type="ECO:0000313" key="9">
    <source>
        <dbReference type="Proteomes" id="UP000428333"/>
    </source>
</evidence>
<feature type="region of interest" description="Disordered" evidence="6">
    <location>
        <begin position="149"/>
        <end position="186"/>
    </location>
</feature>
<keyword evidence="2" id="KW-0488">Methylation</keyword>
<keyword evidence="4" id="KW-0636">Prenylation</keyword>
<comment type="caution">
    <text evidence="8">The sequence shown here is derived from an EMBL/GenBank/DDBJ whole genome shotgun (WGS) entry which is preliminary data.</text>
</comment>
<dbReference type="PANTHER" id="PTHR46195">
    <property type="entry name" value="HEAVY METAL-ASSOCIATED ISOPRENYLATED PLANT PROTEIN 7"/>
    <property type="match status" value="1"/>
</dbReference>
<keyword evidence="4" id="KW-0449">Lipoprotein</keyword>
<dbReference type="GO" id="GO:0046872">
    <property type="term" value="F:metal ion binding"/>
    <property type="evidence" value="ECO:0007669"/>
    <property type="project" value="UniProtKB-KW"/>
</dbReference>
<accession>A0A6A4M377</accession>
<protein>
    <recommendedName>
        <fullName evidence="7">HMA domain-containing protein</fullName>
    </recommendedName>
</protein>
<evidence type="ECO:0000256" key="1">
    <source>
        <dbReference type="ARBA" id="ARBA00004170"/>
    </source>
</evidence>
<evidence type="ECO:0000256" key="4">
    <source>
        <dbReference type="ARBA" id="ARBA00023289"/>
    </source>
</evidence>
<dbReference type="PROSITE" id="PS50846">
    <property type="entry name" value="HMA_2"/>
    <property type="match status" value="2"/>
</dbReference>
<keyword evidence="9" id="KW-1185">Reference proteome</keyword>
<dbReference type="Gene3D" id="3.30.70.100">
    <property type="match status" value="2"/>
</dbReference>
<feature type="compositionally biased region" description="Basic and acidic residues" evidence="6">
    <location>
        <begin position="156"/>
        <end position="186"/>
    </location>
</feature>
<dbReference type="Proteomes" id="UP000428333">
    <property type="component" value="Linkage Group LG03"/>
</dbReference>
<organism evidence="8 9">
    <name type="scientific">Rhododendron williamsianum</name>
    <dbReference type="NCBI Taxonomy" id="262921"/>
    <lineage>
        <taxon>Eukaryota</taxon>
        <taxon>Viridiplantae</taxon>
        <taxon>Streptophyta</taxon>
        <taxon>Embryophyta</taxon>
        <taxon>Tracheophyta</taxon>
        <taxon>Spermatophyta</taxon>
        <taxon>Magnoliopsida</taxon>
        <taxon>eudicotyledons</taxon>
        <taxon>Gunneridae</taxon>
        <taxon>Pentapetalae</taxon>
        <taxon>asterids</taxon>
        <taxon>Ericales</taxon>
        <taxon>Ericaceae</taxon>
        <taxon>Ericoideae</taxon>
        <taxon>Rhodoreae</taxon>
        <taxon>Rhododendron</taxon>
    </lineage>
</organism>
<dbReference type="CDD" id="cd00371">
    <property type="entry name" value="HMA"/>
    <property type="match status" value="2"/>
</dbReference>
<sequence>MAKEEEKNVITAVYKVNLHCPKCAEDIKKPLLRIAGVQSVDVQFEKGEVTVKGSIDEKEMHKRLEKLSKKKVEIVDSKAKITKEKKVRTTTIKAYLHCSKCEDGLRRKLLKQKGIHDVKMDAKAQTITIEGSVEPEKLLTFMQERVHKHAEIIPPKQEKKEEKKEEKKKLEKEENEDKKKKENQVEKKDKLYTVQVKKAETRRVVEFKEEAKVEGKTPEGNVPYFVHYVYAPQTFSEENPNACSIM</sequence>
<dbReference type="Pfam" id="PF00403">
    <property type="entry name" value="HMA"/>
    <property type="match status" value="2"/>
</dbReference>
<proteinExistence type="inferred from homology"/>
<comment type="subcellular location">
    <subcellularLocation>
        <location evidence="1">Membrane</location>
        <topology evidence="1">Peripheral membrane protein</topology>
    </subcellularLocation>
</comment>
<keyword evidence="3" id="KW-0479">Metal-binding</keyword>
<dbReference type="SUPFAM" id="SSF55008">
    <property type="entry name" value="HMA, heavy metal-associated domain"/>
    <property type="match status" value="2"/>
</dbReference>
<evidence type="ECO:0000256" key="2">
    <source>
        <dbReference type="ARBA" id="ARBA00022481"/>
    </source>
</evidence>
<feature type="non-terminal residue" evidence="8">
    <location>
        <position position="1"/>
    </location>
</feature>
<gene>
    <name evidence="8" type="ORF">C3L33_05073</name>
</gene>
<dbReference type="GO" id="GO:0016020">
    <property type="term" value="C:membrane"/>
    <property type="evidence" value="ECO:0007669"/>
    <property type="project" value="UniProtKB-SubCell"/>
</dbReference>
<reference evidence="8 9" key="1">
    <citation type="journal article" date="2019" name="Genome Biol. Evol.">
        <title>The Rhododendron genome and chromosomal organization provide insight into shared whole-genome duplications across the heath family (Ericaceae).</title>
        <authorList>
            <person name="Soza V.L."/>
            <person name="Lindsley D."/>
            <person name="Waalkes A."/>
            <person name="Ramage E."/>
            <person name="Patwardhan R.P."/>
            <person name="Burton J.N."/>
            <person name="Adey A."/>
            <person name="Kumar A."/>
            <person name="Qiu R."/>
            <person name="Shendure J."/>
            <person name="Hall B."/>
        </authorList>
    </citation>
    <scope>NUCLEOTIDE SEQUENCE [LARGE SCALE GENOMIC DNA]</scope>
    <source>
        <strain evidence="8">RSF 1966-606</strain>
    </source>
</reference>
<dbReference type="OrthoDB" id="688249at2759"/>
<name>A0A6A4M377_9ERIC</name>
<dbReference type="InterPro" id="IPR044577">
    <property type="entry name" value="HIPP4/7/8/17/18/19"/>
</dbReference>
<dbReference type="GO" id="GO:0009626">
    <property type="term" value="P:plant-type hypersensitive response"/>
    <property type="evidence" value="ECO:0007669"/>
    <property type="project" value="UniProtKB-KW"/>
</dbReference>
<evidence type="ECO:0000256" key="6">
    <source>
        <dbReference type="SAM" id="MobiDB-lite"/>
    </source>
</evidence>
<feature type="domain" description="HMA" evidence="7">
    <location>
        <begin position="87"/>
        <end position="151"/>
    </location>
</feature>
<dbReference type="EMBL" id="QEFC01000626">
    <property type="protein sequence ID" value="KAE9463021.1"/>
    <property type="molecule type" value="Genomic_DNA"/>
</dbReference>